<reference evidence="8" key="1">
    <citation type="journal article" date="2015" name="MBio">
        <title>Genome-resolved metagenomic analysis reveals roles for candidate phyla and other microbial community members in biogeochemical transformations in oil reservoirs.</title>
        <authorList>
            <person name="Hu P."/>
            <person name="Tom L."/>
            <person name="Singh A."/>
            <person name="Thomas B.C."/>
            <person name="Baker B.J."/>
            <person name="Piceno Y.M."/>
            <person name="Andersen G.L."/>
            <person name="Banfield J.F."/>
        </authorList>
    </citation>
    <scope>NUCLEOTIDE SEQUENCE [LARGE SCALE GENOMIC DNA]</scope>
    <source>
        <strain evidence="8">56_747</strain>
    </source>
</reference>
<evidence type="ECO:0000256" key="3">
    <source>
        <dbReference type="ARBA" id="ARBA00023244"/>
    </source>
</evidence>
<evidence type="ECO:0000313" key="8">
    <source>
        <dbReference type="EMBL" id="KUK95901.1"/>
    </source>
</evidence>
<comment type="caution">
    <text evidence="7">The sequence shown here is derived from an EMBL/GenBank/DDBJ whole genome shotgun (WGS) entry which is preliminary data.</text>
</comment>
<dbReference type="PRINTS" id="PR00151">
    <property type="entry name" value="PORPHBDMNASE"/>
</dbReference>
<feature type="modified residue" description="S-(dipyrrolylmethanemethyl)cysteine" evidence="4">
    <location>
        <position position="230"/>
    </location>
</feature>
<gene>
    <name evidence="4" type="primary">hemC</name>
    <name evidence="7" type="ORF">XD72_1567</name>
    <name evidence="8" type="ORF">XE07_1529</name>
</gene>
<comment type="catalytic activity">
    <reaction evidence="4">
        <text>4 porphobilinogen + H2O = hydroxymethylbilane + 4 NH4(+)</text>
        <dbReference type="Rhea" id="RHEA:13185"/>
        <dbReference type="ChEBI" id="CHEBI:15377"/>
        <dbReference type="ChEBI" id="CHEBI:28938"/>
        <dbReference type="ChEBI" id="CHEBI:57845"/>
        <dbReference type="ChEBI" id="CHEBI:58126"/>
        <dbReference type="EC" id="2.5.1.61"/>
    </reaction>
</comment>
<dbReference type="GO" id="GO:0006782">
    <property type="term" value="P:protoporphyrinogen IX biosynthetic process"/>
    <property type="evidence" value="ECO:0007669"/>
    <property type="project" value="UniProtKB-UniRule"/>
</dbReference>
<evidence type="ECO:0000259" key="5">
    <source>
        <dbReference type="Pfam" id="PF01379"/>
    </source>
</evidence>
<dbReference type="InterPro" id="IPR022418">
    <property type="entry name" value="Porphobilinogen_deaminase_C"/>
</dbReference>
<comment type="function">
    <text evidence="4">Tetrapolymerization of the monopyrrole PBG into the hydroxymethylbilane pre-uroporphyrinogen in several discrete steps.</text>
</comment>
<dbReference type="PANTHER" id="PTHR11557">
    <property type="entry name" value="PORPHOBILINOGEN DEAMINASE"/>
    <property type="match status" value="1"/>
</dbReference>
<feature type="domain" description="Porphobilinogen deaminase N-terminal" evidence="5">
    <location>
        <begin position="2"/>
        <end position="199"/>
    </location>
</feature>
<dbReference type="PIRSF" id="PIRSF001438">
    <property type="entry name" value="4pyrrol_synth_OHMeBilane_synth"/>
    <property type="match status" value="1"/>
</dbReference>
<accession>A0A101FTE5</accession>
<reference evidence="9 10" key="2">
    <citation type="journal article" date="2015" name="MBio">
        <title>Genome-Resolved Metagenomic Analysis Reveals Roles for Candidate Phyla and Other Microbial Community Members in Biogeochemical Transformations in Oil Reservoirs.</title>
        <authorList>
            <person name="Hu P."/>
            <person name="Tom L."/>
            <person name="Singh A."/>
            <person name="Thomas B.C."/>
            <person name="Baker B.J."/>
            <person name="Piceno Y.M."/>
            <person name="Andersen G.L."/>
            <person name="Banfield J.F."/>
        </authorList>
    </citation>
    <scope>NUCLEOTIDE SEQUENCE [LARGE SCALE GENOMIC DNA]</scope>
    <source>
        <strain evidence="7">57_489</strain>
    </source>
</reference>
<dbReference type="InterPro" id="IPR036803">
    <property type="entry name" value="Porphobilinogen_deaminase_C_sf"/>
</dbReference>
<dbReference type="AlphaFoldDB" id="A0A101FTE5"/>
<dbReference type="FunFam" id="3.40.190.10:FF:000005">
    <property type="entry name" value="Porphobilinogen deaminase"/>
    <property type="match status" value="1"/>
</dbReference>
<evidence type="ECO:0000313" key="10">
    <source>
        <dbReference type="Proteomes" id="UP000057043"/>
    </source>
</evidence>
<dbReference type="PROSITE" id="PS00533">
    <property type="entry name" value="PORPHOBILINOGEN_DEAM"/>
    <property type="match status" value="1"/>
</dbReference>
<organism evidence="7 10">
    <name type="scientific">Methanothrix harundinacea</name>
    <dbReference type="NCBI Taxonomy" id="301375"/>
    <lineage>
        <taxon>Archaea</taxon>
        <taxon>Methanobacteriati</taxon>
        <taxon>Methanobacteriota</taxon>
        <taxon>Stenosarchaea group</taxon>
        <taxon>Methanomicrobia</taxon>
        <taxon>Methanotrichales</taxon>
        <taxon>Methanotrichaceae</taxon>
        <taxon>Methanothrix</taxon>
    </lineage>
</organism>
<proteinExistence type="inferred from homology"/>
<comment type="similarity">
    <text evidence="1 4">Belongs to the HMBS family.</text>
</comment>
<dbReference type="EC" id="2.5.1.61" evidence="4"/>
<dbReference type="SUPFAM" id="SSF53850">
    <property type="entry name" value="Periplasmic binding protein-like II"/>
    <property type="match status" value="1"/>
</dbReference>
<name>A0A101FTE5_9EURY</name>
<dbReference type="EMBL" id="LGFT01000036">
    <property type="protein sequence ID" value="KUK44049.1"/>
    <property type="molecule type" value="Genomic_DNA"/>
</dbReference>
<dbReference type="PATRIC" id="fig|301375.6.peg.693"/>
<dbReference type="GO" id="GO:0004418">
    <property type="term" value="F:hydroxymethylbilane synthase activity"/>
    <property type="evidence" value="ECO:0007669"/>
    <property type="project" value="UniProtKB-UniRule"/>
</dbReference>
<evidence type="ECO:0000259" key="6">
    <source>
        <dbReference type="Pfam" id="PF03900"/>
    </source>
</evidence>
<dbReference type="InterPro" id="IPR022419">
    <property type="entry name" value="Porphobilin_deaminase_cofac_BS"/>
</dbReference>
<evidence type="ECO:0000313" key="9">
    <source>
        <dbReference type="Proteomes" id="UP000053961"/>
    </source>
</evidence>
<dbReference type="Gene3D" id="3.40.190.10">
    <property type="entry name" value="Periplasmic binding protein-like II"/>
    <property type="match status" value="2"/>
</dbReference>
<dbReference type="EMBL" id="LGHB01000024">
    <property type="protein sequence ID" value="KUK95901.1"/>
    <property type="molecule type" value="Genomic_DNA"/>
</dbReference>
<dbReference type="Gene3D" id="3.30.160.40">
    <property type="entry name" value="Porphobilinogen deaminase, C-terminal domain"/>
    <property type="match status" value="1"/>
</dbReference>
<dbReference type="InterPro" id="IPR000860">
    <property type="entry name" value="HemC"/>
</dbReference>
<comment type="miscellaneous">
    <text evidence="4">The porphobilinogen subunits are added to the dipyrromethane group.</text>
</comment>
<feature type="domain" description="Porphobilinogen deaminase C-terminal" evidence="6">
    <location>
        <begin position="214"/>
        <end position="282"/>
    </location>
</feature>
<dbReference type="NCBIfam" id="TIGR00212">
    <property type="entry name" value="hemC"/>
    <property type="match status" value="1"/>
</dbReference>
<keyword evidence="2 4" id="KW-0808">Transferase</keyword>
<dbReference type="PANTHER" id="PTHR11557:SF0">
    <property type="entry name" value="PORPHOBILINOGEN DEAMINASE"/>
    <property type="match status" value="1"/>
</dbReference>
<sequence>MGSRGSPLALRQTETAISLLGERGVETELLIVKTKGDHVLDLPLHRVSGRGLFVREIDDLMLAGEIDVAVHSMKDLPSKRPKSLVIAAVLPRDSPFDVLVSDDGVSLEDLERGAVVGTCSMRRASQLRRARPDLVIESLRGNLETRLRKLGEGKYRAIVLAEAGIERMGYRPRYSVLDPERFVPSANQGAIAVVATRGRAEEIVREIDHLSTRLEAECERVILEAIGGSCVVPMAAFARLKGDELRVLAEVLSLDGSRFVRVDGRVPAEDHLNGAKKLSRELVAKGGRSLAEEAVREVETV</sequence>
<evidence type="ECO:0000256" key="1">
    <source>
        <dbReference type="ARBA" id="ARBA00005638"/>
    </source>
</evidence>
<keyword evidence="3 4" id="KW-0627">Porphyrin biosynthesis</keyword>
<dbReference type="SUPFAM" id="SSF54782">
    <property type="entry name" value="Porphobilinogen deaminase (hydroxymethylbilane synthase), C-terminal domain"/>
    <property type="match status" value="1"/>
</dbReference>
<protein>
    <recommendedName>
        <fullName evidence="4">Probable porphobilinogen deaminase</fullName>
        <shortName evidence="4">PBG</shortName>
        <ecNumber evidence="4">2.5.1.61</ecNumber>
    </recommendedName>
    <alternativeName>
        <fullName evidence="4">Hydroxymethylbilane synthase</fullName>
        <shortName evidence="4">HMBS</shortName>
    </alternativeName>
    <alternativeName>
        <fullName evidence="4">Pre-uroporphyrinogen synthase</fullName>
    </alternativeName>
</protein>
<evidence type="ECO:0000313" key="7">
    <source>
        <dbReference type="EMBL" id="KUK44049.1"/>
    </source>
</evidence>
<dbReference type="Pfam" id="PF03900">
    <property type="entry name" value="Porphobil_deamC"/>
    <property type="match status" value="1"/>
</dbReference>
<evidence type="ECO:0000256" key="4">
    <source>
        <dbReference type="HAMAP-Rule" id="MF_00260"/>
    </source>
</evidence>
<comment type="cofactor">
    <cofactor evidence="4">
        <name>dipyrromethane</name>
        <dbReference type="ChEBI" id="CHEBI:60342"/>
    </cofactor>
    <text evidence="4">Binds 1 dipyrromethane group covalently.</text>
</comment>
<dbReference type="Proteomes" id="UP000053961">
    <property type="component" value="Unassembled WGS sequence"/>
</dbReference>
<dbReference type="Proteomes" id="UP000057043">
    <property type="component" value="Unassembled WGS sequence"/>
</dbReference>
<dbReference type="Pfam" id="PF01379">
    <property type="entry name" value="Porphobil_deam"/>
    <property type="match status" value="1"/>
</dbReference>
<dbReference type="GO" id="GO:0005737">
    <property type="term" value="C:cytoplasm"/>
    <property type="evidence" value="ECO:0007669"/>
    <property type="project" value="UniProtKB-UniRule"/>
</dbReference>
<dbReference type="HAMAP" id="MF_00260">
    <property type="entry name" value="Porphobil_deam"/>
    <property type="match status" value="1"/>
</dbReference>
<evidence type="ECO:0000256" key="2">
    <source>
        <dbReference type="ARBA" id="ARBA00022679"/>
    </source>
</evidence>
<dbReference type="InterPro" id="IPR022417">
    <property type="entry name" value="Porphobilin_deaminase_N"/>
</dbReference>